<dbReference type="PANTHER" id="PTHR33392">
    <property type="entry name" value="POLYISOPRENYL-TEICHOIC ACID--PEPTIDOGLYCAN TEICHOIC ACID TRANSFERASE TAGU"/>
    <property type="match status" value="1"/>
</dbReference>
<sequence>MLLVVSAFVVLALVAGGGFAFFLNQKASRNISQEDLLPSSGPSATLPDGSVVELPKGVGQNYLIIGSDARPGETASRSDVIVLVHVPEDKKAVQLIHFPRDLYVQIPGRKKDKINAAYAYGGAPLLVSTLQNLLGVKIDHVAKTDFEGFRNMTNAVGGVRVYAEEASGEGRMAVREGWNDLDGEQALAFVRERKTLSEGDISRGRRQQAFIKALMIKTLTPATIANPVRLTKFVDAATSNLVVDKALDVGQMRSEAISLRNIRSSDIVFITAPFSGYGTAPDGGSIDIVDEAGMAALGKALRTDTMDDYADASVTP</sequence>
<dbReference type="PANTHER" id="PTHR33392:SF6">
    <property type="entry name" value="POLYISOPRENYL-TEICHOIC ACID--PEPTIDOGLYCAN TEICHOIC ACID TRANSFERASE TAGU"/>
    <property type="match status" value="1"/>
</dbReference>
<feature type="domain" description="Cell envelope-related transcriptional attenuator" evidence="2">
    <location>
        <begin position="77"/>
        <end position="217"/>
    </location>
</feature>
<dbReference type="InterPro" id="IPR050922">
    <property type="entry name" value="LytR/CpsA/Psr_CW_biosynth"/>
</dbReference>
<evidence type="ECO:0000313" key="3">
    <source>
        <dbReference type="EMBL" id="GEQ12722.1"/>
    </source>
</evidence>
<evidence type="ECO:0000313" key="4">
    <source>
        <dbReference type="Proteomes" id="UP000321793"/>
    </source>
</evidence>
<comment type="similarity">
    <text evidence="1">Belongs to the LytR/CpsA/Psr (LCP) family.</text>
</comment>
<reference evidence="3 4" key="1">
    <citation type="submission" date="2019-07" db="EMBL/GenBank/DDBJ databases">
        <title>Whole genome shotgun sequence of Knoellia locipacati NBRC 109775.</title>
        <authorList>
            <person name="Hosoyama A."/>
            <person name="Uohara A."/>
            <person name="Ohji S."/>
            <person name="Ichikawa N."/>
        </authorList>
    </citation>
    <scope>NUCLEOTIDE SEQUENCE [LARGE SCALE GENOMIC DNA]</scope>
    <source>
        <strain evidence="3 4">NBRC 109775</strain>
    </source>
</reference>
<accession>A0A512SXM6</accession>
<dbReference type="AlphaFoldDB" id="A0A512SXM6"/>
<evidence type="ECO:0000259" key="2">
    <source>
        <dbReference type="Pfam" id="PF03816"/>
    </source>
</evidence>
<gene>
    <name evidence="3" type="ORF">KLO01_07690</name>
</gene>
<keyword evidence="4" id="KW-1185">Reference proteome</keyword>
<name>A0A512SXM6_9MICO</name>
<dbReference type="Gene3D" id="3.40.630.190">
    <property type="entry name" value="LCP protein"/>
    <property type="match status" value="1"/>
</dbReference>
<dbReference type="InterPro" id="IPR004474">
    <property type="entry name" value="LytR_CpsA_psr"/>
</dbReference>
<protein>
    <recommendedName>
        <fullName evidence="2">Cell envelope-related transcriptional attenuator domain-containing protein</fullName>
    </recommendedName>
</protein>
<dbReference type="EMBL" id="BKBA01000003">
    <property type="protein sequence ID" value="GEQ12722.1"/>
    <property type="molecule type" value="Genomic_DNA"/>
</dbReference>
<dbReference type="NCBIfam" id="TIGR00350">
    <property type="entry name" value="lytR_cpsA_psr"/>
    <property type="match status" value="1"/>
</dbReference>
<dbReference type="Proteomes" id="UP000321793">
    <property type="component" value="Unassembled WGS sequence"/>
</dbReference>
<comment type="caution">
    <text evidence="3">The sequence shown here is derived from an EMBL/GenBank/DDBJ whole genome shotgun (WGS) entry which is preliminary data.</text>
</comment>
<evidence type="ECO:0000256" key="1">
    <source>
        <dbReference type="ARBA" id="ARBA00006068"/>
    </source>
</evidence>
<organism evidence="3 4">
    <name type="scientific">Knoellia locipacati</name>
    <dbReference type="NCBI Taxonomy" id="882824"/>
    <lineage>
        <taxon>Bacteria</taxon>
        <taxon>Bacillati</taxon>
        <taxon>Actinomycetota</taxon>
        <taxon>Actinomycetes</taxon>
        <taxon>Micrococcales</taxon>
        <taxon>Intrasporangiaceae</taxon>
        <taxon>Knoellia</taxon>
    </lineage>
</organism>
<proteinExistence type="inferred from homology"/>
<dbReference type="Pfam" id="PF03816">
    <property type="entry name" value="LytR_cpsA_psr"/>
    <property type="match status" value="1"/>
</dbReference>